<dbReference type="Proteomes" id="UP001418444">
    <property type="component" value="Unassembled WGS sequence"/>
</dbReference>
<dbReference type="GO" id="GO:0016787">
    <property type="term" value="F:hydrolase activity"/>
    <property type="evidence" value="ECO:0007669"/>
    <property type="project" value="UniProtKB-KW"/>
</dbReference>
<dbReference type="Gene3D" id="3.40.50.850">
    <property type="entry name" value="Isochorismatase-like"/>
    <property type="match status" value="1"/>
</dbReference>
<keyword evidence="1 3" id="KW-0378">Hydrolase</keyword>
<dbReference type="SUPFAM" id="SSF52499">
    <property type="entry name" value="Isochorismatase-like hydrolases"/>
    <property type="match status" value="1"/>
</dbReference>
<proteinExistence type="predicted"/>
<reference evidence="4" key="1">
    <citation type="journal article" date="2019" name="Int. J. Syst. Evol. Microbiol.">
        <title>The Global Catalogue of Microorganisms (GCM) 10K type strain sequencing project: providing services to taxonomists for standard genome sequencing and annotation.</title>
        <authorList>
            <consortium name="The Broad Institute Genomics Platform"/>
            <consortium name="The Broad Institute Genome Sequencing Center for Infectious Disease"/>
            <person name="Wu L."/>
            <person name="Ma J."/>
        </authorList>
    </citation>
    <scope>NUCLEOTIDE SEQUENCE [LARGE SCALE GENOMIC DNA]</scope>
    <source>
        <strain evidence="4">JCM 16923</strain>
    </source>
</reference>
<dbReference type="PANTHER" id="PTHR43540">
    <property type="entry name" value="PEROXYUREIDOACRYLATE/UREIDOACRYLATE AMIDOHYDROLASE-RELATED"/>
    <property type="match status" value="1"/>
</dbReference>
<dbReference type="Pfam" id="PF00857">
    <property type="entry name" value="Isochorismatase"/>
    <property type="match status" value="2"/>
</dbReference>
<dbReference type="CDD" id="cd00431">
    <property type="entry name" value="cysteine_hydrolases"/>
    <property type="match status" value="1"/>
</dbReference>
<evidence type="ECO:0000313" key="3">
    <source>
        <dbReference type="EMBL" id="GAA3964946.1"/>
    </source>
</evidence>
<sequence>MPDYLSPDWPASALVLIDVQHDFVDGATPIPGTADALPAMAELTRAFRAAGRPVFHIVRSYAPGESDVDLIRREAIESGAQMVVPGTPGAGIPRELLPDDADPALDWESLRAGGTQRVGPEEFVVYKPRWSAFHRTELDELLRERSVSTVVVAGCNLPNCPRATLFDASERDYRTVLVADATSQTTPERLADLTLIGVQTSDVAAVRTAIGY</sequence>
<dbReference type="InterPro" id="IPR000868">
    <property type="entry name" value="Isochorismatase-like_dom"/>
</dbReference>
<feature type="domain" description="Isochorismatase-like" evidence="2">
    <location>
        <begin position="120"/>
        <end position="189"/>
    </location>
</feature>
<dbReference type="EMBL" id="BAAAZW010000008">
    <property type="protein sequence ID" value="GAA3964946.1"/>
    <property type="molecule type" value="Genomic_DNA"/>
</dbReference>
<dbReference type="InterPro" id="IPR050272">
    <property type="entry name" value="Isochorismatase-like_hydrls"/>
</dbReference>
<keyword evidence="4" id="KW-1185">Reference proteome</keyword>
<dbReference type="InterPro" id="IPR036380">
    <property type="entry name" value="Isochorismatase-like_sf"/>
</dbReference>
<accession>A0ABP7PH45</accession>
<feature type="domain" description="Isochorismatase-like" evidence="2">
    <location>
        <begin position="12"/>
        <end position="106"/>
    </location>
</feature>
<protein>
    <submittedName>
        <fullName evidence="3">Cysteine hydrolase</fullName>
    </submittedName>
</protein>
<gene>
    <name evidence="3" type="ORF">GCM10022231_26930</name>
</gene>
<evidence type="ECO:0000256" key="1">
    <source>
        <dbReference type="ARBA" id="ARBA00022801"/>
    </source>
</evidence>
<name>A0ABP7PH45_9ACTN</name>
<organism evidence="3 4">
    <name type="scientific">Gordonia caeni</name>
    <dbReference type="NCBI Taxonomy" id="1007097"/>
    <lineage>
        <taxon>Bacteria</taxon>
        <taxon>Bacillati</taxon>
        <taxon>Actinomycetota</taxon>
        <taxon>Actinomycetes</taxon>
        <taxon>Mycobacteriales</taxon>
        <taxon>Gordoniaceae</taxon>
        <taxon>Gordonia</taxon>
    </lineage>
</organism>
<evidence type="ECO:0000313" key="4">
    <source>
        <dbReference type="Proteomes" id="UP001418444"/>
    </source>
</evidence>
<dbReference type="RefSeq" id="WP_344784627.1">
    <property type="nucleotide sequence ID" value="NZ_BAAAZW010000008.1"/>
</dbReference>
<evidence type="ECO:0000259" key="2">
    <source>
        <dbReference type="Pfam" id="PF00857"/>
    </source>
</evidence>
<comment type="caution">
    <text evidence="3">The sequence shown here is derived from an EMBL/GenBank/DDBJ whole genome shotgun (WGS) entry which is preliminary data.</text>
</comment>